<gene>
    <name evidence="8" type="ORF">EUGRSUZ_H02398</name>
</gene>
<dbReference type="PANTHER" id="PTHR45959:SF73">
    <property type="entry name" value="TRANSCRIPTION FACTOR BHLH25"/>
    <property type="match status" value="1"/>
</dbReference>
<evidence type="ECO:0000256" key="1">
    <source>
        <dbReference type="ARBA" id="ARBA00004123"/>
    </source>
</evidence>
<dbReference type="SMART" id="SM00353">
    <property type="entry name" value="HLH"/>
    <property type="match status" value="1"/>
</dbReference>
<protein>
    <recommendedName>
        <fullName evidence="7">BHLH domain-containing protein</fullName>
    </recommendedName>
</protein>
<dbReference type="PANTHER" id="PTHR45959">
    <property type="entry name" value="BHLH TRANSCRIPTION FACTOR"/>
    <property type="match status" value="1"/>
</dbReference>
<keyword evidence="5" id="KW-0539">Nucleus</keyword>
<dbReference type="InterPro" id="IPR052610">
    <property type="entry name" value="bHLH_transcription_regulator"/>
</dbReference>
<dbReference type="SUPFAM" id="SSF47459">
    <property type="entry name" value="HLH, helix-loop-helix DNA-binding domain"/>
    <property type="match status" value="1"/>
</dbReference>
<dbReference type="GO" id="GO:0005634">
    <property type="term" value="C:nucleus"/>
    <property type="evidence" value="ECO:0007669"/>
    <property type="project" value="UniProtKB-SubCell"/>
</dbReference>
<dbReference type="FunCoup" id="A0A059B1U8">
    <property type="interactions" value="17"/>
</dbReference>
<dbReference type="eggNOG" id="ENOG502QUSQ">
    <property type="taxonomic scope" value="Eukaryota"/>
</dbReference>
<dbReference type="Gramene" id="KCW59645">
    <property type="protein sequence ID" value="KCW59645"/>
    <property type="gene ID" value="EUGRSUZ_H02398"/>
</dbReference>
<evidence type="ECO:0000256" key="6">
    <source>
        <dbReference type="SAM" id="Coils"/>
    </source>
</evidence>
<keyword evidence="6" id="KW-0175">Coiled coil</keyword>
<comment type="subcellular location">
    <subcellularLocation>
        <location evidence="1">Nucleus</location>
    </subcellularLocation>
</comment>
<evidence type="ECO:0000256" key="4">
    <source>
        <dbReference type="ARBA" id="ARBA00023163"/>
    </source>
</evidence>
<dbReference type="InterPro" id="IPR054502">
    <property type="entry name" value="bHLH-TF_ACT-like_plant"/>
</dbReference>
<feature type="domain" description="BHLH" evidence="7">
    <location>
        <begin position="116"/>
        <end position="165"/>
    </location>
</feature>
<feature type="coiled-coil region" evidence="6">
    <location>
        <begin position="155"/>
        <end position="182"/>
    </location>
</feature>
<dbReference type="EMBL" id="KK198760">
    <property type="protein sequence ID" value="KCW59645.1"/>
    <property type="molecule type" value="Genomic_DNA"/>
</dbReference>
<dbReference type="STRING" id="71139.A0A059B1U8"/>
<feature type="non-terminal residue" evidence="8">
    <location>
        <position position="1"/>
    </location>
</feature>
<sequence>VTENPAFMDQYQMNPFGYSPTESGFNQFTSFSSASTYMSNQIQNVGHSRDVPIATEHKNPQMKPSPSSNSQIISFQNSDLYPNTSPQYPRTYELQDGENMKMKRSGDGGTFSRTTLHGPEHVIAERKRREKLSQRFIALSSIIPGLTKLDKASVLGDTIKYLKQLEERVKILEEEVATRTVESVIFAKKPSLQRGDGVICFSSDGKSYDPLIEQQLPEVEAQVSGKNFLIKVQCEKHKGCIKELMKQMEDMNLTTLNISVLAFGSSLLDIIIMAQIENENCLTLEEIVEKLRDALTMFLGSSSKRSAC</sequence>
<dbReference type="InParanoid" id="A0A059B1U8"/>
<keyword evidence="3" id="KW-0238">DNA-binding</keyword>
<keyword evidence="2" id="KW-0805">Transcription regulation</keyword>
<name>A0A059B1U8_EUCGR</name>
<reference evidence="8" key="1">
    <citation type="submission" date="2013-07" db="EMBL/GenBank/DDBJ databases">
        <title>The genome of Eucalyptus grandis.</title>
        <authorList>
            <person name="Schmutz J."/>
            <person name="Hayes R."/>
            <person name="Myburg A."/>
            <person name="Tuskan G."/>
            <person name="Grattapaglia D."/>
            <person name="Rokhsar D.S."/>
        </authorList>
    </citation>
    <scope>NUCLEOTIDE SEQUENCE</scope>
    <source>
        <tissue evidence="8">Leaf extractions</tissue>
    </source>
</reference>
<evidence type="ECO:0000313" key="8">
    <source>
        <dbReference type="EMBL" id="KCW59645.1"/>
    </source>
</evidence>
<dbReference type="OMA" id="GCIKELM"/>
<dbReference type="Pfam" id="PF00010">
    <property type="entry name" value="HLH"/>
    <property type="match status" value="1"/>
</dbReference>
<accession>A0A059B1U8</accession>
<keyword evidence="4" id="KW-0804">Transcription</keyword>
<dbReference type="GO" id="GO:0046983">
    <property type="term" value="F:protein dimerization activity"/>
    <property type="evidence" value="ECO:0007669"/>
    <property type="project" value="InterPro"/>
</dbReference>
<organism evidence="8">
    <name type="scientific">Eucalyptus grandis</name>
    <name type="common">Flooded gum</name>
    <dbReference type="NCBI Taxonomy" id="71139"/>
    <lineage>
        <taxon>Eukaryota</taxon>
        <taxon>Viridiplantae</taxon>
        <taxon>Streptophyta</taxon>
        <taxon>Embryophyta</taxon>
        <taxon>Tracheophyta</taxon>
        <taxon>Spermatophyta</taxon>
        <taxon>Magnoliopsida</taxon>
        <taxon>eudicotyledons</taxon>
        <taxon>Gunneridae</taxon>
        <taxon>Pentapetalae</taxon>
        <taxon>rosids</taxon>
        <taxon>malvids</taxon>
        <taxon>Myrtales</taxon>
        <taxon>Myrtaceae</taxon>
        <taxon>Myrtoideae</taxon>
        <taxon>Eucalypteae</taxon>
        <taxon>Eucalyptus</taxon>
    </lineage>
</organism>
<dbReference type="PROSITE" id="PS50888">
    <property type="entry name" value="BHLH"/>
    <property type="match status" value="1"/>
</dbReference>
<evidence type="ECO:0000256" key="2">
    <source>
        <dbReference type="ARBA" id="ARBA00023015"/>
    </source>
</evidence>
<dbReference type="Gene3D" id="4.10.280.10">
    <property type="entry name" value="Helix-loop-helix DNA-binding domain"/>
    <property type="match status" value="1"/>
</dbReference>
<evidence type="ECO:0000256" key="5">
    <source>
        <dbReference type="ARBA" id="ARBA00023242"/>
    </source>
</evidence>
<evidence type="ECO:0000259" key="7">
    <source>
        <dbReference type="PROSITE" id="PS50888"/>
    </source>
</evidence>
<dbReference type="InterPro" id="IPR011598">
    <property type="entry name" value="bHLH_dom"/>
</dbReference>
<proteinExistence type="predicted"/>
<dbReference type="Pfam" id="PF22754">
    <property type="entry name" value="bHLH-TF_ACT-like_plant"/>
    <property type="match status" value="1"/>
</dbReference>
<evidence type="ECO:0000256" key="3">
    <source>
        <dbReference type="ARBA" id="ARBA00023125"/>
    </source>
</evidence>
<dbReference type="InterPro" id="IPR036638">
    <property type="entry name" value="HLH_DNA-bd_sf"/>
</dbReference>
<dbReference type="AlphaFoldDB" id="A0A059B1U8"/>